<dbReference type="Pfam" id="PF03692">
    <property type="entry name" value="CxxCxxCC"/>
    <property type="match status" value="1"/>
</dbReference>
<name>A0A6J5KVX2_9CAUD</name>
<proteinExistence type="predicted"/>
<evidence type="ECO:0000313" key="1">
    <source>
        <dbReference type="EMBL" id="CAB4124380.1"/>
    </source>
</evidence>
<reference evidence="1" key="1">
    <citation type="submission" date="2020-04" db="EMBL/GenBank/DDBJ databases">
        <authorList>
            <person name="Chiriac C."/>
            <person name="Salcher M."/>
            <person name="Ghai R."/>
            <person name="Kavagutti S V."/>
        </authorList>
    </citation>
    <scope>NUCLEOTIDE SEQUENCE</scope>
</reference>
<accession>A0A6J5KVX2</accession>
<sequence>MKYKTVSFKGIIIENDQPISDVPCGDCVKCCSGLSPYLTEAEFASGKYMYTFYRVGDADKPVIAIPRAKDGACMYLVNSRCSIYEDRPYACRQFDCRNPESGHPKIPNQFK</sequence>
<organism evidence="1">
    <name type="scientific">uncultured Caudovirales phage</name>
    <dbReference type="NCBI Taxonomy" id="2100421"/>
    <lineage>
        <taxon>Viruses</taxon>
        <taxon>Duplodnaviria</taxon>
        <taxon>Heunggongvirae</taxon>
        <taxon>Uroviricota</taxon>
        <taxon>Caudoviricetes</taxon>
        <taxon>Peduoviridae</taxon>
        <taxon>Maltschvirus</taxon>
        <taxon>Maltschvirus maltsch</taxon>
    </lineage>
</organism>
<gene>
    <name evidence="1" type="ORF">UFOVP49_218</name>
</gene>
<dbReference type="EMBL" id="LR796178">
    <property type="protein sequence ID" value="CAB4124380.1"/>
    <property type="molecule type" value="Genomic_DNA"/>
</dbReference>
<dbReference type="InterPro" id="IPR005358">
    <property type="entry name" value="Puta_zinc/iron-chelating_dom"/>
</dbReference>
<protein>
    <submittedName>
        <fullName evidence="1">Zinc- or iron-chelating domain containing protein</fullName>
    </submittedName>
</protein>